<dbReference type="GO" id="GO:0016020">
    <property type="term" value="C:membrane"/>
    <property type="evidence" value="ECO:0007669"/>
    <property type="project" value="InterPro"/>
</dbReference>
<evidence type="ECO:0000256" key="5">
    <source>
        <dbReference type="ARBA" id="ARBA00022741"/>
    </source>
</evidence>
<keyword evidence="10" id="KW-0472">Membrane</keyword>
<dbReference type="Proteomes" id="UP000198520">
    <property type="component" value="Unassembled WGS sequence"/>
</dbReference>
<dbReference type="Gene3D" id="3.30.565.10">
    <property type="entry name" value="Histidine kinase-like ATPase, C-terminal domain"/>
    <property type="match status" value="1"/>
</dbReference>
<dbReference type="CDD" id="cd16917">
    <property type="entry name" value="HATPase_UhpB-NarQ-NarX-like"/>
    <property type="match status" value="1"/>
</dbReference>
<name>A0A1I2GKK0_9MICO</name>
<evidence type="ECO:0000313" key="15">
    <source>
        <dbReference type="Proteomes" id="UP000198520"/>
    </source>
</evidence>
<dbReference type="GO" id="GO:0000155">
    <property type="term" value="F:phosphorelay sensor kinase activity"/>
    <property type="evidence" value="ECO:0007669"/>
    <property type="project" value="InterPro"/>
</dbReference>
<evidence type="ECO:0000259" key="12">
    <source>
        <dbReference type="Pfam" id="PF07730"/>
    </source>
</evidence>
<dbReference type="STRING" id="285351.SAMN04488035_1783"/>
<reference evidence="15" key="1">
    <citation type="submission" date="2016-10" db="EMBL/GenBank/DDBJ databases">
        <authorList>
            <person name="Varghese N."/>
            <person name="Submissions S."/>
        </authorList>
    </citation>
    <scope>NUCLEOTIDE SEQUENCE [LARGE SCALE GENOMIC DNA]</scope>
    <source>
        <strain evidence="15">DSM 19083</strain>
    </source>
</reference>
<keyword evidence="5" id="KW-0547">Nucleotide-binding</keyword>
<dbReference type="AlphaFoldDB" id="A0A1I2GKK0"/>
<keyword evidence="8" id="KW-0902">Two-component regulatory system</keyword>
<feature type="region of interest" description="Disordered" evidence="9">
    <location>
        <begin position="335"/>
        <end position="354"/>
    </location>
</feature>
<keyword evidence="3" id="KW-0597">Phosphoprotein</keyword>
<organism evidence="14 15">
    <name type="scientific">Flavimobilis marinus</name>
    <dbReference type="NCBI Taxonomy" id="285351"/>
    <lineage>
        <taxon>Bacteria</taxon>
        <taxon>Bacillati</taxon>
        <taxon>Actinomycetota</taxon>
        <taxon>Actinomycetes</taxon>
        <taxon>Micrococcales</taxon>
        <taxon>Jonesiaceae</taxon>
        <taxon>Flavimobilis</taxon>
    </lineage>
</organism>
<dbReference type="InterPro" id="IPR050482">
    <property type="entry name" value="Sensor_HK_TwoCompSys"/>
</dbReference>
<dbReference type="Pfam" id="PF02518">
    <property type="entry name" value="HATPase_c"/>
    <property type="match status" value="1"/>
</dbReference>
<feature type="domain" description="DUF7134" evidence="13">
    <location>
        <begin position="11"/>
        <end position="166"/>
    </location>
</feature>
<keyword evidence="6 14" id="KW-0418">Kinase</keyword>
<keyword evidence="10" id="KW-1133">Transmembrane helix</keyword>
<dbReference type="InterPro" id="IPR003594">
    <property type="entry name" value="HATPase_dom"/>
</dbReference>
<evidence type="ECO:0000256" key="10">
    <source>
        <dbReference type="SAM" id="Phobius"/>
    </source>
</evidence>
<dbReference type="PANTHER" id="PTHR24421:SF10">
    <property type="entry name" value="NITRATE_NITRITE SENSOR PROTEIN NARQ"/>
    <property type="match status" value="1"/>
</dbReference>
<dbReference type="PANTHER" id="PTHR24421">
    <property type="entry name" value="NITRATE/NITRITE SENSOR PROTEIN NARX-RELATED"/>
    <property type="match status" value="1"/>
</dbReference>
<evidence type="ECO:0000313" key="14">
    <source>
        <dbReference type="EMBL" id="SFF17131.1"/>
    </source>
</evidence>
<dbReference type="GO" id="GO:0046983">
    <property type="term" value="F:protein dimerization activity"/>
    <property type="evidence" value="ECO:0007669"/>
    <property type="project" value="InterPro"/>
</dbReference>
<keyword evidence="10" id="KW-0812">Transmembrane</keyword>
<dbReference type="Pfam" id="PF23539">
    <property type="entry name" value="DUF7134"/>
    <property type="match status" value="1"/>
</dbReference>
<feature type="transmembrane region" description="Helical" evidence="10">
    <location>
        <begin position="76"/>
        <end position="107"/>
    </location>
</feature>
<evidence type="ECO:0000259" key="13">
    <source>
        <dbReference type="Pfam" id="PF23539"/>
    </source>
</evidence>
<evidence type="ECO:0000256" key="7">
    <source>
        <dbReference type="ARBA" id="ARBA00022840"/>
    </source>
</evidence>
<keyword evidence="7" id="KW-0067">ATP-binding</keyword>
<dbReference type="SUPFAM" id="SSF55874">
    <property type="entry name" value="ATPase domain of HSP90 chaperone/DNA topoisomerase II/histidine kinase"/>
    <property type="match status" value="1"/>
</dbReference>
<dbReference type="InterPro" id="IPR036890">
    <property type="entry name" value="HATPase_C_sf"/>
</dbReference>
<feature type="transmembrane region" description="Helical" evidence="10">
    <location>
        <begin position="147"/>
        <end position="164"/>
    </location>
</feature>
<dbReference type="Gene3D" id="1.20.5.1930">
    <property type="match status" value="1"/>
</dbReference>
<evidence type="ECO:0000256" key="1">
    <source>
        <dbReference type="ARBA" id="ARBA00000085"/>
    </source>
</evidence>
<dbReference type="EC" id="2.7.13.3" evidence="2"/>
<evidence type="ECO:0000256" key="3">
    <source>
        <dbReference type="ARBA" id="ARBA00022553"/>
    </source>
</evidence>
<sequence>MSVIDLRVAAAAWRRSHVVVRDLPLALLIAGAPWIGPLQEQGTRLGDAPQRPLDALALVPIALQALPLAARRRWPAISLGLVAIGFAVDQLTGYVTAAGIALPIALVSAGAHLAHHRRAVVVGLSAGYVALALALERDGSGEDAGGVVAFYLVLAAAWCVGVWLRRTRAAEAERRRQVAVTTRLTERTRIARDLHDVVTHHVTAMVVQAEAARYLTSKPDRLDESLTAVADTGRRAISDLRQVLDLLDPAADAHDGAREGAALRELVEGTRLAGQPVEYVEEGDPHRASDDVATAAYRVVQEGLTNALKHAPGQRTTVHVRYGRDTVTVEVATQGDGPSAAHATPSAPGGGRGLTGLKERVVALGGELSAGREDGGAFVVRARIPWGGAS</sequence>
<evidence type="ECO:0000256" key="4">
    <source>
        <dbReference type="ARBA" id="ARBA00022679"/>
    </source>
</evidence>
<keyword evidence="4" id="KW-0808">Transferase</keyword>
<keyword evidence="15" id="KW-1185">Reference proteome</keyword>
<evidence type="ECO:0000259" key="11">
    <source>
        <dbReference type="Pfam" id="PF02518"/>
    </source>
</evidence>
<protein>
    <recommendedName>
        <fullName evidence="2">histidine kinase</fullName>
        <ecNumber evidence="2">2.7.13.3</ecNumber>
    </recommendedName>
</protein>
<comment type="catalytic activity">
    <reaction evidence="1">
        <text>ATP + protein L-histidine = ADP + protein N-phospho-L-histidine.</text>
        <dbReference type="EC" id="2.7.13.3"/>
    </reaction>
</comment>
<dbReference type="GO" id="GO:0005524">
    <property type="term" value="F:ATP binding"/>
    <property type="evidence" value="ECO:0007669"/>
    <property type="project" value="UniProtKB-KW"/>
</dbReference>
<dbReference type="InterPro" id="IPR055558">
    <property type="entry name" value="DUF7134"/>
</dbReference>
<gene>
    <name evidence="14" type="ORF">SAMN04488035_1783</name>
</gene>
<feature type="domain" description="Histidine kinase/HSP90-like ATPase" evidence="11">
    <location>
        <begin position="294"/>
        <end position="385"/>
    </location>
</feature>
<feature type="domain" description="Signal transduction histidine kinase subgroup 3 dimerisation and phosphoacceptor" evidence="12">
    <location>
        <begin position="186"/>
        <end position="251"/>
    </location>
</feature>
<evidence type="ECO:0000256" key="6">
    <source>
        <dbReference type="ARBA" id="ARBA00022777"/>
    </source>
</evidence>
<dbReference type="Pfam" id="PF07730">
    <property type="entry name" value="HisKA_3"/>
    <property type="match status" value="1"/>
</dbReference>
<evidence type="ECO:0000256" key="8">
    <source>
        <dbReference type="ARBA" id="ARBA00023012"/>
    </source>
</evidence>
<accession>A0A1I2GKK0</accession>
<evidence type="ECO:0000256" key="9">
    <source>
        <dbReference type="SAM" id="MobiDB-lite"/>
    </source>
</evidence>
<dbReference type="EMBL" id="FONZ01000003">
    <property type="protein sequence ID" value="SFF17131.1"/>
    <property type="molecule type" value="Genomic_DNA"/>
</dbReference>
<proteinExistence type="predicted"/>
<dbReference type="InterPro" id="IPR011712">
    <property type="entry name" value="Sig_transdc_His_kin_sub3_dim/P"/>
</dbReference>
<evidence type="ECO:0000256" key="2">
    <source>
        <dbReference type="ARBA" id="ARBA00012438"/>
    </source>
</evidence>
<feature type="transmembrane region" description="Helical" evidence="10">
    <location>
        <begin position="119"/>
        <end position="135"/>
    </location>
</feature>